<evidence type="ECO:0000256" key="5">
    <source>
        <dbReference type="SAM" id="SignalP"/>
    </source>
</evidence>
<organism evidence="6 7">
    <name type="scientific">Weeksella virosa (strain ATCC 43766 / DSM 16922 / JCM 21250 / CCUG 30538 / CDC 9751 / IAM 14551 / NBRC 16016 / NCTC 11634 / CL345/78)</name>
    <dbReference type="NCBI Taxonomy" id="865938"/>
    <lineage>
        <taxon>Bacteria</taxon>
        <taxon>Pseudomonadati</taxon>
        <taxon>Bacteroidota</taxon>
        <taxon>Flavobacteriia</taxon>
        <taxon>Flavobacteriales</taxon>
        <taxon>Weeksellaceae</taxon>
        <taxon>Weeksella</taxon>
    </lineage>
</organism>
<dbReference type="HOGENOM" id="CLU_053320_0_1_10"/>
<dbReference type="InterPro" id="IPR024930">
    <property type="entry name" value="Skp_dom_sf"/>
</dbReference>
<dbReference type="Pfam" id="PF03938">
    <property type="entry name" value="OmpH"/>
    <property type="match status" value="1"/>
</dbReference>
<evidence type="ECO:0000313" key="6">
    <source>
        <dbReference type="EMBL" id="ADX67815.1"/>
    </source>
</evidence>
<gene>
    <name evidence="6" type="ordered locus">Weevi_1106</name>
</gene>
<dbReference type="InterPro" id="IPR005632">
    <property type="entry name" value="Chaperone_Skp"/>
</dbReference>
<proteinExistence type="inferred from homology"/>
<dbReference type="eggNOG" id="COG2825">
    <property type="taxonomic scope" value="Bacteria"/>
</dbReference>
<protein>
    <submittedName>
        <fullName evidence="6">Outer membrane chaperone Skp (OmpH)</fullName>
    </submittedName>
</protein>
<feature type="region of interest" description="Disordered" evidence="4">
    <location>
        <begin position="177"/>
        <end position="196"/>
    </location>
</feature>
<name>F0P2H6_WEEVC</name>
<keyword evidence="3" id="KW-0175">Coiled coil</keyword>
<dbReference type="AlphaFoldDB" id="F0P2H6"/>
<reference evidence="7" key="2">
    <citation type="journal article" date="2011" name="Stand. Genomic Sci.">
        <title>Complete genome sequence of Weeksella virosa type strain (9751T).</title>
        <authorList>
            <person name="Lang E."/>
            <person name="Teshima H."/>
            <person name="Lucas S."/>
            <person name="Lapidus A."/>
            <person name="Hammon N."/>
            <person name="Deshpande S."/>
            <person name="Nolan M."/>
            <person name="Cheng J."/>
            <person name="Pitluck S."/>
            <person name="Liolios K."/>
            <person name="Pagani I."/>
            <person name="Mikhailova N."/>
            <person name="Ivanova N."/>
            <person name="Mavromatis K."/>
            <person name="Pati A."/>
            <person name="Tapia R."/>
            <person name="Han C."/>
            <person name="Goodwin L."/>
            <person name="Chen A."/>
            <person name="Palaniappan K."/>
            <person name="Land M."/>
            <person name="Hauser L."/>
            <person name="Chang Y."/>
            <person name="Jeffries C."/>
            <person name="Brambilla E."/>
            <person name="Kopitz M."/>
            <person name="Rohde M."/>
            <person name="Goker M."/>
            <person name="Tindall B."/>
            <person name="Detter J."/>
            <person name="Woyke T."/>
            <person name="Bristow J."/>
            <person name="Eisen J."/>
            <person name="Markowitz V."/>
            <person name="Hugenholtz P."/>
            <person name="Klenk H."/>
            <person name="Kyrpides N."/>
        </authorList>
    </citation>
    <scope>NUCLEOTIDE SEQUENCE [LARGE SCALE GENOMIC DNA]</scope>
    <source>
        <strain evidence="7">ATCC 43766 / DSM 16922 / JCM 21250 / NBRC 16016 / NCTC 11634 / CL345/78</strain>
    </source>
</reference>
<evidence type="ECO:0000313" key="7">
    <source>
        <dbReference type="Proteomes" id="UP000008641"/>
    </source>
</evidence>
<dbReference type="Proteomes" id="UP000008641">
    <property type="component" value="Chromosome"/>
</dbReference>
<dbReference type="PANTHER" id="PTHR35089:SF1">
    <property type="entry name" value="CHAPERONE PROTEIN SKP"/>
    <property type="match status" value="1"/>
</dbReference>
<sequence>MKKWIFLLLIFLGLTKESFAQRFCYVDTEFILNNFPAYTNAQTNLQRQTDAWQKEIELKKEAVAKLQAEFEAEKILLTDEQVKAEQKKIDDELAAIRSLQDKRYGPTGDLINLRKSLVKPIQDQIYNATKQVADRLNYSFVFDKGSDLIMIYTDPKFDISREVLKILVPEVYNVKTQQNTTTNPKNNNNNRSGKRR</sequence>
<evidence type="ECO:0000256" key="1">
    <source>
        <dbReference type="ARBA" id="ARBA00009091"/>
    </source>
</evidence>
<dbReference type="KEGG" id="wvi:Weevi_1106"/>
<evidence type="ECO:0000256" key="2">
    <source>
        <dbReference type="ARBA" id="ARBA00022729"/>
    </source>
</evidence>
<dbReference type="EMBL" id="CP002455">
    <property type="protein sequence ID" value="ADX67815.1"/>
    <property type="molecule type" value="Genomic_DNA"/>
</dbReference>
<dbReference type="GO" id="GO:0005829">
    <property type="term" value="C:cytosol"/>
    <property type="evidence" value="ECO:0007669"/>
    <property type="project" value="TreeGrafter"/>
</dbReference>
<dbReference type="Gene3D" id="3.30.910.20">
    <property type="entry name" value="Skp domain"/>
    <property type="match status" value="1"/>
</dbReference>
<feature type="signal peptide" evidence="5">
    <location>
        <begin position="1"/>
        <end position="20"/>
    </location>
</feature>
<comment type="similarity">
    <text evidence="1">Belongs to the Skp family.</text>
</comment>
<dbReference type="STRING" id="865938.Weevi_1106"/>
<dbReference type="GO" id="GO:0051082">
    <property type="term" value="F:unfolded protein binding"/>
    <property type="evidence" value="ECO:0007669"/>
    <property type="project" value="InterPro"/>
</dbReference>
<evidence type="ECO:0000256" key="4">
    <source>
        <dbReference type="SAM" id="MobiDB-lite"/>
    </source>
</evidence>
<evidence type="ECO:0000256" key="3">
    <source>
        <dbReference type="SAM" id="Coils"/>
    </source>
</evidence>
<dbReference type="RefSeq" id="WP_013598205.1">
    <property type="nucleotide sequence ID" value="NC_015144.1"/>
</dbReference>
<reference evidence="6 7" key="1">
    <citation type="journal article" date="2011" name="Stand. Genomic Sci.">
        <title>Complete genome sequence of Weeksella virosa type strain (9751).</title>
        <authorList>
            <person name="Lang E."/>
            <person name="Teshima H."/>
            <person name="Lucas S."/>
            <person name="Lapidus A."/>
            <person name="Hammon N."/>
            <person name="Deshpande S."/>
            <person name="Nolan M."/>
            <person name="Cheng J.F."/>
            <person name="Pitluck S."/>
            <person name="Liolios K."/>
            <person name="Pagani I."/>
            <person name="Mikhailova N."/>
            <person name="Ivanova N."/>
            <person name="Mavromatis K."/>
            <person name="Pati A."/>
            <person name="Tapia R."/>
            <person name="Han C."/>
            <person name="Goodwin L."/>
            <person name="Chen A."/>
            <person name="Palaniappan K."/>
            <person name="Land M."/>
            <person name="Hauser L."/>
            <person name="Chang Y.J."/>
            <person name="Jeffries C.D."/>
            <person name="Brambilla E.M."/>
            <person name="Kopitz M."/>
            <person name="Rohde M."/>
            <person name="Goker M."/>
            <person name="Tindall B.J."/>
            <person name="Detter J.C."/>
            <person name="Woyke T."/>
            <person name="Bristow J."/>
            <person name="Eisen J.A."/>
            <person name="Markowitz V."/>
            <person name="Hugenholtz P."/>
            <person name="Klenk H.P."/>
            <person name="Kyrpides N.C."/>
        </authorList>
    </citation>
    <scope>NUCLEOTIDE SEQUENCE [LARGE SCALE GENOMIC DNA]</scope>
    <source>
        <strain evidence="7">ATCC 43766 / DSM 16922 / JCM 21250 / NBRC 16016 / NCTC 11634 / CL345/78</strain>
    </source>
</reference>
<dbReference type="GO" id="GO:0050821">
    <property type="term" value="P:protein stabilization"/>
    <property type="evidence" value="ECO:0007669"/>
    <property type="project" value="TreeGrafter"/>
</dbReference>
<feature type="chain" id="PRO_5003257810" evidence="5">
    <location>
        <begin position="21"/>
        <end position="196"/>
    </location>
</feature>
<dbReference type="SUPFAM" id="SSF111384">
    <property type="entry name" value="OmpH-like"/>
    <property type="match status" value="1"/>
</dbReference>
<accession>F0P2H6</accession>
<feature type="compositionally biased region" description="Low complexity" evidence="4">
    <location>
        <begin position="177"/>
        <end position="190"/>
    </location>
</feature>
<keyword evidence="7" id="KW-1185">Reference proteome</keyword>
<dbReference type="OrthoDB" id="9788552at2"/>
<feature type="coiled-coil region" evidence="3">
    <location>
        <begin position="49"/>
        <end position="102"/>
    </location>
</feature>
<dbReference type="SMART" id="SM00935">
    <property type="entry name" value="OmpH"/>
    <property type="match status" value="1"/>
</dbReference>
<dbReference type="PANTHER" id="PTHR35089">
    <property type="entry name" value="CHAPERONE PROTEIN SKP"/>
    <property type="match status" value="1"/>
</dbReference>
<keyword evidence="2 5" id="KW-0732">Signal</keyword>